<gene>
    <name evidence="4" type="ORF">DFJ43DRAFT_1044333</name>
</gene>
<evidence type="ECO:0000256" key="2">
    <source>
        <dbReference type="ARBA" id="ARBA00022827"/>
    </source>
</evidence>
<evidence type="ECO:0008006" key="6">
    <source>
        <dbReference type="Google" id="ProtNLM"/>
    </source>
</evidence>
<sequence>MEDRQVSEVLEKLDLSQTVSQLRADYLMRRMVELTKEDRKAAMTGFAQYNIETDIARTIDTIFAFVQYTNLKLGFPSLQNAEPLTGRMFVRSSQDSMVCAHANAVTNVTSLFHARGRPTIKVFARRRVDQGLIAELFNLKIDLYEQAAQITEIGAGVTIWPRTWEILKSLGLANDLSVLLKEPRQMFKTEGLLSSCRPSDCASTTNSDFCQIHLSHRLERCEESVNSVKLIFENGLNTSCDVAIGADGIKALVNAVMYNGKSKHIVVYPINGGRLINIAAFISHPEDEGKTFKILLVGQFKIFSILSYALFPLKRRRRRAGNRGYLFDNLMQPNDPECLLRLIKVYDSIRRPFANHLQKNSRKQGYYNELNMPEFDDIQFEGQKLETQQIIALGSALRESWDSWWQDCALADLKQVIQILQAQTKI</sequence>
<name>A0AA38J7Y0_9AGAR</name>
<dbReference type="GO" id="GO:0044550">
    <property type="term" value="P:secondary metabolite biosynthetic process"/>
    <property type="evidence" value="ECO:0007669"/>
    <property type="project" value="TreeGrafter"/>
</dbReference>
<dbReference type="SUPFAM" id="SSF51905">
    <property type="entry name" value="FAD/NAD(P)-binding domain"/>
    <property type="match status" value="1"/>
</dbReference>
<protein>
    <recommendedName>
        <fullName evidence="6">FAD-binding domain-containing protein</fullName>
    </recommendedName>
</protein>
<keyword evidence="1" id="KW-0285">Flavoprotein</keyword>
<dbReference type="AlphaFoldDB" id="A0AA38J7Y0"/>
<dbReference type="InterPro" id="IPR036188">
    <property type="entry name" value="FAD/NAD-bd_sf"/>
</dbReference>
<organism evidence="4 5">
    <name type="scientific">Lentinula guzmanii</name>
    <dbReference type="NCBI Taxonomy" id="2804957"/>
    <lineage>
        <taxon>Eukaryota</taxon>
        <taxon>Fungi</taxon>
        <taxon>Dikarya</taxon>
        <taxon>Basidiomycota</taxon>
        <taxon>Agaricomycotina</taxon>
        <taxon>Agaricomycetes</taxon>
        <taxon>Agaricomycetidae</taxon>
        <taxon>Agaricales</taxon>
        <taxon>Marasmiineae</taxon>
        <taxon>Omphalotaceae</taxon>
        <taxon>Lentinula</taxon>
    </lineage>
</organism>
<keyword evidence="3" id="KW-0560">Oxidoreductase</keyword>
<comment type="caution">
    <text evidence="4">The sequence shown here is derived from an EMBL/GenBank/DDBJ whole genome shotgun (WGS) entry which is preliminary data.</text>
</comment>
<dbReference type="InterPro" id="IPR051104">
    <property type="entry name" value="FAD_monoxygenase"/>
</dbReference>
<keyword evidence="5" id="KW-1185">Reference proteome</keyword>
<dbReference type="GO" id="GO:0016491">
    <property type="term" value="F:oxidoreductase activity"/>
    <property type="evidence" value="ECO:0007669"/>
    <property type="project" value="UniProtKB-KW"/>
</dbReference>
<dbReference type="PANTHER" id="PTHR46720:SF3">
    <property type="entry name" value="FAD-BINDING DOMAIN-CONTAINING PROTEIN-RELATED"/>
    <property type="match status" value="1"/>
</dbReference>
<dbReference type="PANTHER" id="PTHR46720">
    <property type="entry name" value="HYDROXYLASE, PUTATIVE (AFU_ORTHOLOGUE AFUA_3G01460)-RELATED"/>
    <property type="match status" value="1"/>
</dbReference>
<dbReference type="EMBL" id="JANVFO010000117">
    <property type="protein sequence ID" value="KAJ3711622.1"/>
    <property type="molecule type" value="Genomic_DNA"/>
</dbReference>
<proteinExistence type="predicted"/>
<keyword evidence="2" id="KW-0274">FAD</keyword>
<evidence type="ECO:0000313" key="4">
    <source>
        <dbReference type="EMBL" id="KAJ3711622.1"/>
    </source>
</evidence>
<evidence type="ECO:0000256" key="1">
    <source>
        <dbReference type="ARBA" id="ARBA00022630"/>
    </source>
</evidence>
<reference evidence="4" key="1">
    <citation type="submission" date="2022-08" db="EMBL/GenBank/DDBJ databases">
        <authorList>
            <consortium name="DOE Joint Genome Institute"/>
            <person name="Min B."/>
            <person name="Sierra-Patev S."/>
            <person name="Naranjo-Ortiz M."/>
            <person name="Looney B."/>
            <person name="Konkel Z."/>
            <person name="Slot J.C."/>
            <person name="Sakamoto Y."/>
            <person name="Steenwyk J.L."/>
            <person name="Rokas A."/>
            <person name="Carro J."/>
            <person name="Camarero S."/>
            <person name="Ferreira P."/>
            <person name="Molpeceres G."/>
            <person name="Ruiz-duenas F.J."/>
            <person name="Serrano A."/>
            <person name="Henrissat B."/>
            <person name="Drula E."/>
            <person name="Hughes K.W."/>
            <person name="Mata J.L."/>
            <person name="Ishikawa N.K."/>
            <person name="Vargas-Isla R."/>
            <person name="Ushijima S."/>
            <person name="Smith C.A."/>
            <person name="Ahrendt S."/>
            <person name="Andreopoulos W."/>
            <person name="He G."/>
            <person name="LaButti K."/>
            <person name="Lipzen A."/>
            <person name="Ng V."/>
            <person name="Riley R."/>
            <person name="Sandor L."/>
            <person name="Barry K."/>
            <person name="Martinez A.T."/>
            <person name="Xiao Y."/>
            <person name="Gibbons J.G."/>
            <person name="Terashima K."/>
            <person name="Hibbett D.S."/>
            <person name="Grigoriev I.V."/>
        </authorList>
    </citation>
    <scope>NUCLEOTIDE SEQUENCE</scope>
    <source>
        <strain evidence="4">ET3784</strain>
    </source>
</reference>
<dbReference type="Proteomes" id="UP001176059">
    <property type="component" value="Unassembled WGS sequence"/>
</dbReference>
<evidence type="ECO:0000313" key="5">
    <source>
        <dbReference type="Proteomes" id="UP001176059"/>
    </source>
</evidence>
<accession>A0AA38J7Y0</accession>
<evidence type="ECO:0000256" key="3">
    <source>
        <dbReference type="ARBA" id="ARBA00023002"/>
    </source>
</evidence>
<dbReference type="Gene3D" id="3.50.50.60">
    <property type="entry name" value="FAD/NAD(P)-binding domain"/>
    <property type="match status" value="1"/>
</dbReference>
<reference evidence="4" key="2">
    <citation type="journal article" date="2023" name="Proc. Natl. Acad. Sci. U.S.A.">
        <title>A global phylogenomic analysis of the shiitake genus Lentinula.</title>
        <authorList>
            <person name="Sierra-Patev S."/>
            <person name="Min B."/>
            <person name="Naranjo-Ortiz M."/>
            <person name="Looney B."/>
            <person name="Konkel Z."/>
            <person name="Slot J.C."/>
            <person name="Sakamoto Y."/>
            <person name="Steenwyk J.L."/>
            <person name="Rokas A."/>
            <person name="Carro J."/>
            <person name="Camarero S."/>
            <person name="Ferreira P."/>
            <person name="Molpeceres G."/>
            <person name="Ruiz-Duenas F.J."/>
            <person name="Serrano A."/>
            <person name="Henrissat B."/>
            <person name="Drula E."/>
            <person name="Hughes K.W."/>
            <person name="Mata J.L."/>
            <person name="Ishikawa N.K."/>
            <person name="Vargas-Isla R."/>
            <person name="Ushijima S."/>
            <person name="Smith C.A."/>
            <person name="Donoghue J."/>
            <person name="Ahrendt S."/>
            <person name="Andreopoulos W."/>
            <person name="He G."/>
            <person name="LaButti K."/>
            <person name="Lipzen A."/>
            <person name="Ng V."/>
            <person name="Riley R."/>
            <person name="Sandor L."/>
            <person name="Barry K."/>
            <person name="Martinez A.T."/>
            <person name="Xiao Y."/>
            <person name="Gibbons J.G."/>
            <person name="Terashima K."/>
            <person name="Grigoriev I.V."/>
            <person name="Hibbett D."/>
        </authorList>
    </citation>
    <scope>NUCLEOTIDE SEQUENCE</scope>
    <source>
        <strain evidence="4">ET3784</strain>
    </source>
</reference>